<dbReference type="PROSITE" id="PS51293">
    <property type="entry name" value="SANT"/>
    <property type="match status" value="1"/>
</dbReference>
<dbReference type="SUPFAM" id="SSF46689">
    <property type="entry name" value="Homeodomain-like"/>
    <property type="match status" value="1"/>
</dbReference>
<feature type="domain" description="SANT" evidence="2">
    <location>
        <begin position="40"/>
        <end position="91"/>
    </location>
</feature>
<dbReference type="Gene3D" id="1.20.58.1880">
    <property type="match status" value="1"/>
</dbReference>
<dbReference type="InterPro" id="IPR001005">
    <property type="entry name" value="SANT/Myb"/>
</dbReference>
<protein>
    <submittedName>
        <fullName evidence="3">SANT domain-containing protein</fullName>
    </submittedName>
</protein>
<name>A0A5K3EPM6_MESCO</name>
<dbReference type="SMART" id="SM00717">
    <property type="entry name" value="SANT"/>
    <property type="match status" value="1"/>
</dbReference>
<organism evidence="3">
    <name type="scientific">Mesocestoides corti</name>
    <name type="common">Flatworm</name>
    <dbReference type="NCBI Taxonomy" id="53468"/>
    <lineage>
        <taxon>Eukaryota</taxon>
        <taxon>Metazoa</taxon>
        <taxon>Spiralia</taxon>
        <taxon>Lophotrochozoa</taxon>
        <taxon>Platyhelminthes</taxon>
        <taxon>Cestoda</taxon>
        <taxon>Eucestoda</taxon>
        <taxon>Cyclophyllidea</taxon>
        <taxon>Mesocestoididae</taxon>
        <taxon>Mesocestoides</taxon>
    </lineage>
</organism>
<evidence type="ECO:0000313" key="3">
    <source>
        <dbReference type="WBParaSite" id="MCU_001771-RA"/>
    </source>
</evidence>
<sequence length="256" mass="28203">MANAQKIANIFDLASTAFGKLAELTLDLKIFQAQAEQTHSTSSRWTIIEMEQLKEAIARFGNDLAKIASVIETKTLTQIKHKLKSQALDGPGTGPPEVENEEEKEVAEESGEDEMGHVQELAPVSTVSVGVFFFSNCLGYQVDRGRRKQTFSERSEQSFPDSKKRRIEDIAPSPVTTIPKLGAPLITRQVMPVGAAQRLPTPAQSSTVSQPRIISAPVGPKVVTHAQMRKQPMLTQESKYEEYSDVSIFAMVILSF</sequence>
<accession>A0A5K3EPM6</accession>
<evidence type="ECO:0000259" key="2">
    <source>
        <dbReference type="PROSITE" id="PS51293"/>
    </source>
</evidence>
<proteinExistence type="predicted"/>
<dbReference type="WBParaSite" id="MCU_001771-RA">
    <property type="protein sequence ID" value="MCU_001771-RA"/>
    <property type="gene ID" value="MCU_001771"/>
</dbReference>
<dbReference type="CDD" id="cd00167">
    <property type="entry name" value="SANT"/>
    <property type="match status" value="1"/>
</dbReference>
<reference evidence="3" key="1">
    <citation type="submission" date="2019-11" db="UniProtKB">
        <authorList>
            <consortium name="WormBaseParasite"/>
        </authorList>
    </citation>
    <scope>IDENTIFICATION</scope>
</reference>
<dbReference type="AlphaFoldDB" id="A0A5K3EPM6"/>
<dbReference type="Pfam" id="PF00249">
    <property type="entry name" value="Myb_DNA-binding"/>
    <property type="match status" value="1"/>
</dbReference>
<feature type="compositionally biased region" description="Acidic residues" evidence="1">
    <location>
        <begin position="98"/>
        <end position="113"/>
    </location>
</feature>
<evidence type="ECO:0000256" key="1">
    <source>
        <dbReference type="SAM" id="MobiDB-lite"/>
    </source>
</evidence>
<dbReference type="InterPro" id="IPR009057">
    <property type="entry name" value="Homeodomain-like_sf"/>
</dbReference>
<feature type="region of interest" description="Disordered" evidence="1">
    <location>
        <begin position="84"/>
        <end position="114"/>
    </location>
</feature>
<dbReference type="InterPro" id="IPR017884">
    <property type="entry name" value="SANT_dom"/>
</dbReference>